<keyword evidence="3" id="KW-1185">Reference proteome</keyword>
<evidence type="ECO:0000256" key="1">
    <source>
        <dbReference type="SAM" id="Phobius"/>
    </source>
</evidence>
<evidence type="ECO:0000313" key="3">
    <source>
        <dbReference type="Proteomes" id="UP000199167"/>
    </source>
</evidence>
<dbReference type="RefSeq" id="WP_165611793.1">
    <property type="nucleotide sequence ID" value="NZ_FOIZ01000001.1"/>
</dbReference>
<reference evidence="2 3" key="1">
    <citation type="submission" date="2016-10" db="EMBL/GenBank/DDBJ databases">
        <authorList>
            <person name="de Groot N.N."/>
        </authorList>
    </citation>
    <scope>NUCLEOTIDE SEQUENCE [LARGE SCALE GENOMIC DNA]</scope>
    <source>
        <strain evidence="2 3">DSM 17925</strain>
    </source>
</reference>
<evidence type="ECO:0000313" key="2">
    <source>
        <dbReference type="EMBL" id="SEW15480.1"/>
    </source>
</evidence>
<sequence length="47" mass="5380">MTNTIALWLGAIIIAVFALDAFVFGWGLPVLIMRYLSDLIQWLAVWR</sequence>
<keyword evidence="1" id="KW-0472">Membrane</keyword>
<gene>
    <name evidence="2" type="ORF">SAMN04488515_1310</name>
</gene>
<evidence type="ECO:0008006" key="4">
    <source>
        <dbReference type="Google" id="ProtNLM"/>
    </source>
</evidence>
<protein>
    <recommendedName>
        <fullName evidence="4">Glyceraldehyde-3-phosphate dehydrogenase</fullName>
    </recommendedName>
</protein>
<accession>A0A1I0PM68</accession>
<keyword evidence="1" id="KW-0812">Transmembrane</keyword>
<feature type="transmembrane region" description="Helical" evidence="1">
    <location>
        <begin position="6"/>
        <end position="32"/>
    </location>
</feature>
<proteinExistence type="predicted"/>
<dbReference type="AlphaFoldDB" id="A0A1I0PM68"/>
<keyword evidence="1" id="KW-1133">Transmembrane helix</keyword>
<name>A0A1I0PM68_9RHOB</name>
<dbReference type="Proteomes" id="UP000199167">
    <property type="component" value="Unassembled WGS sequence"/>
</dbReference>
<dbReference type="STRING" id="364200.SAMN04488515_1310"/>
<organism evidence="2 3">
    <name type="scientific">Cognatiyoonia koreensis</name>
    <dbReference type="NCBI Taxonomy" id="364200"/>
    <lineage>
        <taxon>Bacteria</taxon>
        <taxon>Pseudomonadati</taxon>
        <taxon>Pseudomonadota</taxon>
        <taxon>Alphaproteobacteria</taxon>
        <taxon>Rhodobacterales</taxon>
        <taxon>Paracoccaceae</taxon>
        <taxon>Cognatiyoonia</taxon>
    </lineage>
</organism>
<dbReference type="EMBL" id="FOIZ01000001">
    <property type="protein sequence ID" value="SEW15480.1"/>
    <property type="molecule type" value="Genomic_DNA"/>
</dbReference>